<evidence type="ECO:0000256" key="3">
    <source>
        <dbReference type="ARBA" id="ARBA00022475"/>
    </source>
</evidence>
<evidence type="ECO:0000313" key="9">
    <source>
        <dbReference type="EMBL" id="SEQ97824.1"/>
    </source>
</evidence>
<keyword evidence="2 7" id="KW-0813">Transport</keyword>
<dbReference type="GO" id="GO:0022857">
    <property type="term" value="F:transmembrane transporter activity"/>
    <property type="evidence" value="ECO:0007669"/>
    <property type="project" value="UniProtKB-UniRule"/>
</dbReference>
<evidence type="ECO:0000256" key="7">
    <source>
        <dbReference type="RuleBase" id="RU369079"/>
    </source>
</evidence>
<evidence type="ECO:0000256" key="6">
    <source>
        <dbReference type="ARBA" id="ARBA00023136"/>
    </source>
</evidence>
<dbReference type="OrthoDB" id="6900059at2"/>
<dbReference type="Proteomes" id="UP000198749">
    <property type="component" value="Unassembled WGS sequence"/>
</dbReference>
<dbReference type="STRING" id="355243.SAMN03080615_03460"/>
<evidence type="ECO:0000313" key="10">
    <source>
        <dbReference type="Proteomes" id="UP000198749"/>
    </source>
</evidence>
<comment type="subunit">
    <text evidence="7">The complex comprises the extracytoplasmic solute receptor protein and the two transmembrane proteins.</text>
</comment>
<evidence type="ECO:0000256" key="5">
    <source>
        <dbReference type="ARBA" id="ARBA00022989"/>
    </source>
</evidence>
<feature type="transmembrane region" description="Helical" evidence="7">
    <location>
        <begin position="135"/>
        <end position="160"/>
    </location>
</feature>
<keyword evidence="6 7" id="KW-0472">Membrane</keyword>
<protein>
    <recommendedName>
        <fullName evidence="7">TRAP transporter small permease protein</fullName>
    </recommendedName>
</protein>
<dbReference type="RefSeq" id="WP_091360703.1">
    <property type="nucleotide sequence ID" value="NZ_AP025284.1"/>
</dbReference>
<evidence type="ECO:0000256" key="1">
    <source>
        <dbReference type="ARBA" id="ARBA00004651"/>
    </source>
</evidence>
<comment type="function">
    <text evidence="7">Part of the tripartite ATP-independent periplasmic (TRAP) transport system.</text>
</comment>
<dbReference type="Pfam" id="PF04290">
    <property type="entry name" value="DctQ"/>
    <property type="match status" value="1"/>
</dbReference>
<evidence type="ECO:0000256" key="4">
    <source>
        <dbReference type="ARBA" id="ARBA00022692"/>
    </source>
</evidence>
<keyword evidence="3" id="KW-1003">Cell membrane</keyword>
<keyword evidence="7" id="KW-0997">Cell inner membrane</keyword>
<evidence type="ECO:0000256" key="2">
    <source>
        <dbReference type="ARBA" id="ARBA00022448"/>
    </source>
</evidence>
<feature type="domain" description="Tripartite ATP-independent periplasmic transporters DctQ component" evidence="8">
    <location>
        <begin position="30"/>
        <end position="159"/>
    </location>
</feature>
<sequence length="166" mass="18942">MYTLLSQTRRGIEFISRQLALAGGVIMILLALMTVISIIGRTLFGITVEGDYELVEMGLAISIFLFLTECQLKKGHVIVDFFTLNLAKRKIYFLDAMGNLMFTIIAATLTWQMYLGGLDYYEYLEQSMILELQVWIAYIPAVFCLALLTLCCFIDTLLGFREYLRS</sequence>
<feature type="transmembrane region" description="Helical" evidence="7">
    <location>
        <begin position="91"/>
        <end position="115"/>
    </location>
</feature>
<evidence type="ECO:0000259" key="8">
    <source>
        <dbReference type="Pfam" id="PF04290"/>
    </source>
</evidence>
<organism evidence="9 10">
    <name type="scientific">Amphritea atlantica</name>
    <dbReference type="NCBI Taxonomy" id="355243"/>
    <lineage>
        <taxon>Bacteria</taxon>
        <taxon>Pseudomonadati</taxon>
        <taxon>Pseudomonadota</taxon>
        <taxon>Gammaproteobacteria</taxon>
        <taxon>Oceanospirillales</taxon>
        <taxon>Oceanospirillaceae</taxon>
        <taxon>Amphritea</taxon>
    </lineage>
</organism>
<comment type="subcellular location">
    <subcellularLocation>
        <location evidence="7">Cell inner membrane</location>
        <topology evidence="7">Multi-pass membrane protein</topology>
    </subcellularLocation>
    <subcellularLocation>
        <location evidence="1">Cell membrane</location>
        <topology evidence="1">Multi-pass membrane protein</topology>
    </subcellularLocation>
</comment>
<keyword evidence="4 7" id="KW-0812">Transmembrane</keyword>
<dbReference type="GO" id="GO:0005886">
    <property type="term" value="C:plasma membrane"/>
    <property type="evidence" value="ECO:0007669"/>
    <property type="project" value="UniProtKB-SubCell"/>
</dbReference>
<proteinExistence type="inferred from homology"/>
<dbReference type="EMBL" id="FOGB01000013">
    <property type="protein sequence ID" value="SEQ97824.1"/>
    <property type="molecule type" value="Genomic_DNA"/>
</dbReference>
<keyword evidence="5 7" id="KW-1133">Transmembrane helix</keyword>
<feature type="transmembrane region" description="Helical" evidence="7">
    <location>
        <begin position="20"/>
        <end position="40"/>
    </location>
</feature>
<dbReference type="InterPro" id="IPR055348">
    <property type="entry name" value="DctQ"/>
</dbReference>
<accession>A0A1H9KF92</accession>
<gene>
    <name evidence="9" type="ORF">SAMN03080615_03460</name>
</gene>
<reference evidence="10" key="1">
    <citation type="submission" date="2016-10" db="EMBL/GenBank/DDBJ databases">
        <authorList>
            <person name="Varghese N."/>
            <person name="Submissions S."/>
        </authorList>
    </citation>
    <scope>NUCLEOTIDE SEQUENCE [LARGE SCALE GENOMIC DNA]</scope>
    <source>
        <strain evidence="10">DSM 18887</strain>
    </source>
</reference>
<comment type="similarity">
    <text evidence="7">Belongs to the TRAP transporter small permease family.</text>
</comment>
<feature type="transmembrane region" description="Helical" evidence="7">
    <location>
        <begin position="52"/>
        <end position="70"/>
    </location>
</feature>
<dbReference type="AlphaFoldDB" id="A0A1H9KF92"/>
<keyword evidence="10" id="KW-1185">Reference proteome</keyword>
<name>A0A1H9KF92_9GAMM</name>